<evidence type="ECO:0000256" key="3">
    <source>
        <dbReference type="ARBA" id="ARBA00022741"/>
    </source>
</evidence>
<dbReference type="InterPro" id="IPR022310">
    <property type="entry name" value="NAD/GMP_synthase"/>
</dbReference>
<gene>
    <name evidence="9" type="ORF">EV691_12837</name>
</gene>
<feature type="domain" description="NAD/GMP synthase" evidence="8">
    <location>
        <begin position="6"/>
        <end position="116"/>
    </location>
</feature>
<dbReference type="GO" id="GO:0003952">
    <property type="term" value="F:NAD+ synthase (glutamine-hydrolyzing) activity"/>
    <property type="evidence" value="ECO:0007669"/>
    <property type="project" value="InterPro"/>
</dbReference>
<proteinExistence type="inferred from homology"/>
<accession>A0A4R1PJE0</accession>
<dbReference type="GO" id="GO:0005524">
    <property type="term" value="F:ATP binding"/>
    <property type="evidence" value="ECO:0007669"/>
    <property type="project" value="UniProtKB-KW"/>
</dbReference>
<evidence type="ECO:0000256" key="1">
    <source>
        <dbReference type="ARBA" id="ARBA00004790"/>
    </source>
</evidence>
<comment type="similarity">
    <text evidence="6">Belongs to the NAD synthetase family.</text>
</comment>
<dbReference type="GO" id="GO:0008795">
    <property type="term" value="F:NAD+ synthase activity"/>
    <property type="evidence" value="ECO:0007669"/>
    <property type="project" value="UniProtKB-EC"/>
</dbReference>
<evidence type="ECO:0000256" key="5">
    <source>
        <dbReference type="ARBA" id="ARBA00023027"/>
    </source>
</evidence>
<dbReference type="UniPathway" id="UPA00253">
    <property type="reaction ID" value="UER00333"/>
</dbReference>
<dbReference type="InterPro" id="IPR003694">
    <property type="entry name" value="NAD_synthase"/>
</dbReference>
<dbReference type="EC" id="6.3.1.5" evidence="7"/>
<sequence length="133" mass="14012">MFSDGLAFIAADEQETIDIAAGVRGLDEQLKHHKRLDAARQDFVLGNVKARLRMVAQYAIANARGGLVIGIDHAAEAVMGFFTKFGAGAGAGDLAPLAGLVKGQVRALGAHLGAPRAYEATRHKRDLPLVPCP</sequence>
<dbReference type="GO" id="GO:0009435">
    <property type="term" value="P:NAD+ biosynthetic process"/>
    <property type="evidence" value="ECO:0007669"/>
    <property type="project" value="UniProtKB-UniPathway"/>
</dbReference>
<dbReference type="GO" id="GO:0004359">
    <property type="term" value="F:glutaminase activity"/>
    <property type="evidence" value="ECO:0007669"/>
    <property type="project" value="InterPro"/>
</dbReference>
<dbReference type="PANTHER" id="PTHR23090">
    <property type="entry name" value="NH 3 /GLUTAMINE-DEPENDENT NAD + SYNTHETASE"/>
    <property type="match status" value="1"/>
</dbReference>
<comment type="catalytic activity">
    <reaction evidence="7">
        <text>deamido-NAD(+) + NH4(+) + ATP = AMP + diphosphate + NAD(+) + H(+)</text>
        <dbReference type="Rhea" id="RHEA:21188"/>
        <dbReference type="ChEBI" id="CHEBI:15378"/>
        <dbReference type="ChEBI" id="CHEBI:28938"/>
        <dbReference type="ChEBI" id="CHEBI:30616"/>
        <dbReference type="ChEBI" id="CHEBI:33019"/>
        <dbReference type="ChEBI" id="CHEBI:57540"/>
        <dbReference type="ChEBI" id="CHEBI:58437"/>
        <dbReference type="ChEBI" id="CHEBI:456215"/>
        <dbReference type="EC" id="6.3.1.5"/>
    </reaction>
</comment>
<dbReference type="Pfam" id="PF02540">
    <property type="entry name" value="NAD_synthase"/>
    <property type="match status" value="1"/>
</dbReference>
<dbReference type="Proteomes" id="UP000295169">
    <property type="component" value="Unassembled WGS sequence"/>
</dbReference>
<dbReference type="NCBIfam" id="TIGR00552">
    <property type="entry name" value="nadE"/>
    <property type="match status" value="1"/>
</dbReference>
<evidence type="ECO:0000313" key="9">
    <source>
        <dbReference type="EMBL" id="TCL26894.1"/>
    </source>
</evidence>
<dbReference type="SUPFAM" id="SSF52402">
    <property type="entry name" value="Adenine nucleotide alpha hydrolases-like"/>
    <property type="match status" value="1"/>
</dbReference>
<keyword evidence="4 6" id="KW-0067">ATP-binding</keyword>
<keyword evidence="2 6" id="KW-0436">Ligase</keyword>
<dbReference type="InterPro" id="IPR014729">
    <property type="entry name" value="Rossmann-like_a/b/a_fold"/>
</dbReference>
<evidence type="ECO:0000256" key="4">
    <source>
        <dbReference type="ARBA" id="ARBA00022840"/>
    </source>
</evidence>
<protein>
    <recommendedName>
        <fullName evidence="7">NH(3)-dependent NAD(+) synthetase</fullName>
        <ecNumber evidence="7">6.3.1.5</ecNumber>
    </recommendedName>
</protein>
<comment type="caution">
    <text evidence="9">The sequence shown here is derived from an EMBL/GenBank/DDBJ whole genome shotgun (WGS) entry which is preliminary data.</text>
</comment>
<evidence type="ECO:0000256" key="6">
    <source>
        <dbReference type="RuleBase" id="RU003811"/>
    </source>
</evidence>
<comment type="pathway">
    <text evidence="1">Cofactor biosynthesis; NAD(+) biosynthesis.</text>
</comment>
<evidence type="ECO:0000256" key="2">
    <source>
        <dbReference type="ARBA" id="ARBA00022598"/>
    </source>
</evidence>
<keyword evidence="3 6" id="KW-0547">Nucleotide-binding</keyword>
<dbReference type="Gene3D" id="3.40.50.620">
    <property type="entry name" value="HUPs"/>
    <property type="match status" value="1"/>
</dbReference>
<dbReference type="PANTHER" id="PTHR23090:SF7">
    <property type="entry name" value="NH(3)-DEPENDENT NAD(+) SYNTHETASE"/>
    <property type="match status" value="1"/>
</dbReference>
<reference evidence="9 10" key="1">
    <citation type="submission" date="2019-03" db="EMBL/GenBank/DDBJ databases">
        <title>Genomic Encyclopedia of Type Strains, Phase IV (KMG-IV): sequencing the most valuable type-strain genomes for metagenomic binning, comparative biology and taxonomic classification.</title>
        <authorList>
            <person name="Goeker M."/>
        </authorList>
    </citation>
    <scope>NUCLEOTIDE SEQUENCE [LARGE SCALE GENOMIC DNA]</scope>
    <source>
        <strain evidence="9 10">DSM 2286</strain>
    </source>
</reference>
<keyword evidence="5 6" id="KW-0520">NAD</keyword>
<dbReference type="AlphaFoldDB" id="A0A4R1PJE0"/>
<evidence type="ECO:0000256" key="7">
    <source>
        <dbReference type="RuleBase" id="RU003812"/>
    </source>
</evidence>
<dbReference type="EMBL" id="SMMU01000028">
    <property type="protein sequence ID" value="TCL26894.1"/>
    <property type="molecule type" value="Genomic_DNA"/>
</dbReference>
<evidence type="ECO:0000313" key="10">
    <source>
        <dbReference type="Proteomes" id="UP000295169"/>
    </source>
</evidence>
<dbReference type="CDD" id="cd00553">
    <property type="entry name" value="NAD_synthase"/>
    <property type="match status" value="1"/>
</dbReference>
<name>A0A4R1PJE0_9GAMM</name>
<organism evidence="9 10">
    <name type="scientific">Azotobacter chroococcum</name>
    <dbReference type="NCBI Taxonomy" id="353"/>
    <lineage>
        <taxon>Bacteria</taxon>
        <taxon>Pseudomonadati</taxon>
        <taxon>Pseudomonadota</taxon>
        <taxon>Gammaproteobacteria</taxon>
        <taxon>Pseudomonadales</taxon>
        <taxon>Pseudomonadaceae</taxon>
        <taxon>Azotobacter</taxon>
    </lineage>
</organism>
<evidence type="ECO:0000259" key="8">
    <source>
        <dbReference type="Pfam" id="PF02540"/>
    </source>
</evidence>
<dbReference type="GO" id="GO:0005737">
    <property type="term" value="C:cytoplasm"/>
    <property type="evidence" value="ECO:0007669"/>
    <property type="project" value="InterPro"/>
</dbReference>